<dbReference type="Proteomes" id="UP000565576">
    <property type="component" value="Unassembled WGS sequence"/>
</dbReference>
<accession>A0A7X0IQ23</accession>
<dbReference type="EMBL" id="JACHBG010000004">
    <property type="protein sequence ID" value="MBB6485058.1"/>
    <property type="molecule type" value="Genomic_DNA"/>
</dbReference>
<organism evidence="2 3">
    <name type="scientific">Rhizobium lusitanum</name>
    <dbReference type="NCBI Taxonomy" id="293958"/>
    <lineage>
        <taxon>Bacteria</taxon>
        <taxon>Pseudomonadati</taxon>
        <taxon>Pseudomonadota</taxon>
        <taxon>Alphaproteobacteria</taxon>
        <taxon>Hyphomicrobiales</taxon>
        <taxon>Rhizobiaceae</taxon>
        <taxon>Rhizobium/Agrobacterium group</taxon>
        <taxon>Rhizobium</taxon>
    </lineage>
</organism>
<gene>
    <name evidence="2" type="ORF">GGD46_002338</name>
</gene>
<evidence type="ECO:0000256" key="1">
    <source>
        <dbReference type="SAM" id="Phobius"/>
    </source>
</evidence>
<evidence type="ECO:0000313" key="2">
    <source>
        <dbReference type="EMBL" id="MBB6485058.1"/>
    </source>
</evidence>
<proteinExistence type="predicted"/>
<reference evidence="2 3" key="1">
    <citation type="submission" date="2020-08" db="EMBL/GenBank/DDBJ databases">
        <title>Genomic Encyclopedia of Type Strains, Phase IV (KMG-V): Genome sequencing to study the core and pangenomes of soil and plant-associated prokaryotes.</title>
        <authorList>
            <person name="Whitman W."/>
        </authorList>
    </citation>
    <scope>NUCLEOTIDE SEQUENCE [LARGE SCALE GENOMIC DNA]</scope>
    <source>
        <strain evidence="2 3">SEMIA 4060</strain>
    </source>
</reference>
<dbReference type="RefSeq" id="WP_184703895.1">
    <property type="nucleotide sequence ID" value="NZ_JACHBG010000004.1"/>
</dbReference>
<comment type="caution">
    <text evidence="2">The sequence shown here is derived from an EMBL/GenBank/DDBJ whole genome shotgun (WGS) entry which is preliminary data.</text>
</comment>
<name>A0A7X0IQ23_9HYPH</name>
<protein>
    <submittedName>
        <fullName evidence="2">Uncharacterized protein</fullName>
    </submittedName>
</protein>
<keyword evidence="1" id="KW-0472">Membrane</keyword>
<keyword evidence="1" id="KW-0812">Transmembrane</keyword>
<sequence>MEAVVNFLKIAAVIVASLITLVFLVLIIVARIGCPIQKCVGLDGDIWMIPLFFSVVGVPAVLILAATLFFSSRR</sequence>
<feature type="transmembrane region" description="Helical" evidence="1">
    <location>
        <begin position="49"/>
        <end position="70"/>
    </location>
</feature>
<keyword evidence="1" id="KW-1133">Transmembrane helix</keyword>
<evidence type="ECO:0000313" key="3">
    <source>
        <dbReference type="Proteomes" id="UP000565576"/>
    </source>
</evidence>
<dbReference type="AlphaFoldDB" id="A0A7X0IQ23"/>
<feature type="transmembrane region" description="Helical" evidence="1">
    <location>
        <begin position="7"/>
        <end position="29"/>
    </location>
</feature>